<accession>A0A291DVM1</accession>
<evidence type="ECO:0000313" key="2">
    <source>
        <dbReference type="EMBL" id="ATF91860.1"/>
    </source>
</evidence>
<keyword evidence="1" id="KW-0732">Signal</keyword>
<dbReference type="Pfam" id="PF04449">
    <property type="entry name" value="Fimbrial_CS1"/>
    <property type="match status" value="1"/>
</dbReference>
<dbReference type="RefSeq" id="WP_061277910.1">
    <property type="nucleotide sequence ID" value="NZ_CP023525.1"/>
</dbReference>
<feature type="signal peptide" evidence="1">
    <location>
        <begin position="1"/>
        <end position="24"/>
    </location>
</feature>
<name>A0A291DVM1_9ENTR</name>
<dbReference type="EMBL" id="CP023525">
    <property type="protein sequence ID" value="ATF91860.1"/>
    <property type="molecule type" value="Genomic_DNA"/>
</dbReference>
<dbReference type="Proteomes" id="UP000217979">
    <property type="component" value="Chromosome"/>
</dbReference>
<feature type="chain" id="PRO_5012245473" evidence="1">
    <location>
        <begin position="25"/>
        <end position="175"/>
    </location>
</feature>
<evidence type="ECO:0000256" key="1">
    <source>
        <dbReference type="SAM" id="SignalP"/>
    </source>
</evidence>
<sequence length="175" mass="18512">MTRFNKFAAAMAISSLFCSSAVLAAADPTYASYDISLKAEIPTENFHVIPVESGWIDQEQEMGYDFGSSSLKAFEKQFQFKNTSGAIQATLTDQLNAGVPQMSNGTDAIPLKVMFNNIEVTDKAATVVTESAAKVGGRTALRISQKDSTALTVTGKFTGVVAITFEPVVAAGGNP</sequence>
<dbReference type="Gene3D" id="2.60.40.2040">
    <property type="entry name" value="CFA/I fimbrial subunit E, pilin domain"/>
    <property type="match status" value="1"/>
</dbReference>
<dbReference type="AlphaFoldDB" id="A0A291DVM1"/>
<dbReference type="GO" id="GO:0009289">
    <property type="term" value="C:pilus"/>
    <property type="evidence" value="ECO:0007669"/>
    <property type="project" value="InterPro"/>
</dbReference>
<dbReference type="InterPro" id="IPR007540">
    <property type="entry name" value="Fimbrial_CS1-type"/>
</dbReference>
<evidence type="ECO:0000313" key="3">
    <source>
        <dbReference type="Proteomes" id="UP000217979"/>
    </source>
</evidence>
<proteinExistence type="predicted"/>
<protein>
    <submittedName>
        <fullName evidence="2">Adhesin</fullName>
    </submittedName>
</protein>
<gene>
    <name evidence="2" type="ORF">CO704_07045</name>
</gene>
<organism evidence="2 3">
    <name type="scientific">Cedecea neteri</name>
    <dbReference type="NCBI Taxonomy" id="158822"/>
    <lineage>
        <taxon>Bacteria</taxon>
        <taxon>Pseudomonadati</taxon>
        <taxon>Pseudomonadota</taxon>
        <taxon>Gammaproteobacteria</taxon>
        <taxon>Enterobacterales</taxon>
        <taxon>Enterobacteriaceae</taxon>
        <taxon>Cedecea</taxon>
    </lineage>
</organism>
<reference evidence="2 3" key="1">
    <citation type="submission" date="2017-09" db="EMBL/GenBank/DDBJ databases">
        <title>FDA dAtabase for Regulatory Grade micrObial Sequences (FDA-ARGOS): Supporting development and validation of Infectious Disease Dx tests.</title>
        <authorList>
            <person name="Minogue T."/>
            <person name="Wolcott M."/>
            <person name="Wasieloski L."/>
            <person name="Aguilar W."/>
            <person name="Moore D."/>
            <person name="Tallon L."/>
            <person name="Sadzewicz L."/>
            <person name="Ott S."/>
            <person name="Zhao X."/>
            <person name="Nagaraj S."/>
            <person name="Vavikolanu K."/>
            <person name="Aluvathingal J."/>
            <person name="Nadendla S."/>
            <person name="Sichtig H."/>
        </authorList>
    </citation>
    <scope>NUCLEOTIDE SEQUENCE [LARGE SCALE GENOMIC DNA]</scope>
    <source>
        <strain evidence="2 3">FDAARGOS_392</strain>
    </source>
</reference>